<dbReference type="EMBL" id="BMOS01000003">
    <property type="protein sequence ID" value="GGN52177.1"/>
    <property type="molecule type" value="Genomic_DNA"/>
</dbReference>
<evidence type="ECO:0000313" key="2">
    <source>
        <dbReference type="EMBL" id="GGN52177.1"/>
    </source>
</evidence>
<reference evidence="2" key="1">
    <citation type="journal article" date="2014" name="Int. J. Syst. Evol. Microbiol.">
        <title>Complete genome sequence of Corynebacterium casei LMG S-19264T (=DSM 44701T), isolated from a smear-ripened cheese.</title>
        <authorList>
            <consortium name="US DOE Joint Genome Institute (JGI-PGF)"/>
            <person name="Walter F."/>
            <person name="Albersmeier A."/>
            <person name="Kalinowski J."/>
            <person name="Ruckert C."/>
        </authorList>
    </citation>
    <scope>NUCLEOTIDE SEQUENCE</scope>
    <source>
        <strain evidence="2">JCM 17251</strain>
    </source>
</reference>
<name>A0A917XU96_9BACI</name>
<protein>
    <recommendedName>
        <fullName evidence="4">Superinfection immunity protein</fullName>
    </recommendedName>
</protein>
<accession>A0A917XU96</accession>
<dbReference type="RefSeq" id="WP_229782546.1">
    <property type="nucleotide sequence ID" value="NZ_BMOS01000003.1"/>
</dbReference>
<evidence type="ECO:0000256" key="1">
    <source>
        <dbReference type="SAM" id="Phobius"/>
    </source>
</evidence>
<comment type="caution">
    <text evidence="2">The sequence shown here is derived from an EMBL/GenBank/DDBJ whole genome shotgun (WGS) entry which is preliminary data.</text>
</comment>
<evidence type="ECO:0000313" key="3">
    <source>
        <dbReference type="Proteomes" id="UP000624041"/>
    </source>
</evidence>
<reference evidence="2" key="2">
    <citation type="submission" date="2020-09" db="EMBL/GenBank/DDBJ databases">
        <authorList>
            <person name="Sun Q."/>
            <person name="Ohkuma M."/>
        </authorList>
    </citation>
    <scope>NUCLEOTIDE SEQUENCE</scope>
    <source>
        <strain evidence="2">JCM 17251</strain>
    </source>
</reference>
<gene>
    <name evidence="2" type="ORF">GCM10007971_07490</name>
</gene>
<sequence>MELFMLFFIFLMGVIALGVYFLPTIIAKINNQPNFLSIFVLNLFLGWSLVGWVISLVWAVKKV</sequence>
<evidence type="ECO:0008006" key="4">
    <source>
        <dbReference type="Google" id="ProtNLM"/>
    </source>
</evidence>
<dbReference type="InterPro" id="IPR016410">
    <property type="entry name" value="Phage_imm"/>
</dbReference>
<proteinExistence type="predicted"/>
<keyword evidence="1" id="KW-0812">Transmembrane</keyword>
<dbReference type="AlphaFoldDB" id="A0A917XU96"/>
<organism evidence="2 3">
    <name type="scientific">Oceanobacillus indicireducens</name>
    <dbReference type="NCBI Taxonomy" id="1004261"/>
    <lineage>
        <taxon>Bacteria</taxon>
        <taxon>Bacillati</taxon>
        <taxon>Bacillota</taxon>
        <taxon>Bacilli</taxon>
        <taxon>Bacillales</taxon>
        <taxon>Bacillaceae</taxon>
        <taxon>Oceanobacillus</taxon>
    </lineage>
</organism>
<dbReference type="Pfam" id="PF14373">
    <property type="entry name" value="Imm_superinfect"/>
    <property type="match status" value="1"/>
</dbReference>
<keyword evidence="1" id="KW-1133">Transmembrane helix</keyword>
<feature type="transmembrane region" description="Helical" evidence="1">
    <location>
        <begin position="39"/>
        <end position="60"/>
    </location>
</feature>
<feature type="transmembrane region" description="Helical" evidence="1">
    <location>
        <begin position="6"/>
        <end position="27"/>
    </location>
</feature>
<keyword evidence="3" id="KW-1185">Reference proteome</keyword>
<keyword evidence="1" id="KW-0472">Membrane</keyword>
<dbReference type="Proteomes" id="UP000624041">
    <property type="component" value="Unassembled WGS sequence"/>
</dbReference>